<accession>A0A1M5U6H5</accession>
<dbReference type="Pfam" id="PF00501">
    <property type="entry name" value="AMP-binding"/>
    <property type="match status" value="1"/>
</dbReference>
<name>A0A1M5U6H5_9BACT</name>
<keyword evidence="1" id="KW-0812">Transmembrane</keyword>
<dbReference type="InterPro" id="IPR020845">
    <property type="entry name" value="AMP-binding_CS"/>
</dbReference>
<organism evidence="3 4">
    <name type="scientific">Desulfofustis glycolicus DSM 9705</name>
    <dbReference type="NCBI Taxonomy" id="1121409"/>
    <lineage>
        <taxon>Bacteria</taxon>
        <taxon>Pseudomonadati</taxon>
        <taxon>Thermodesulfobacteriota</taxon>
        <taxon>Desulfobulbia</taxon>
        <taxon>Desulfobulbales</taxon>
        <taxon>Desulfocapsaceae</taxon>
        <taxon>Desulfofustis</taxon>
    </lineage>
</organism>
<keyword evidence="1" id="KW-1133">Transmembrane helix</keyword>
<dbReference type="InterPro" id="IPR042099">
    <property type="entry name" value="ANL_N_sf"/>
</dbReference>
<dbReference type="RefSeq" id="WP_073373857.1">
    <property type="nucleotide sequence ID" value="NZ_FQXS01000004.1"/>
</dbReference>
<dbReference type="PROSITE" id="PS00455">
    <property type="entry name" value="AMP_BINDING"/>
    <property type="match status" value="1"/>
</dbReference>
<keyword evidence="3" id="KW-0436">Ligase</keyword>
<dbReference type="EMBL" id="FQXS01000004">
    <property type="protein sequence ID" value="SHH58323.1"/>
    <property type="molecule type" value="Genomic_DNA"/>
</dbReference>
<evidence type="ECO:0000256" key="1">
    <source>
        <dbReference type="SAM" id="Phobius"/>
    </source>
</evidence>
<dbReference type="PANTHER" id="PTHR43767:SF1">
    <property type="entry name" value="NONRIBOSOMAL PEPTIDE SYNTHASE PES1 (EUROFUNG)-RELATED"/>
    <property type="match status" value="1"/>
</dbReference>
<evidence type="ECO:0000313" key="3">
    <source>
        <dbReference type="EMBL" id="SHH58323.1"/>
    </source>
</evidence>
<dbReference type="Gene3D" id="3.40.50.12780">
    <property type="entry name" value="N-terminal domain of ligase-like"/>
    <property type="match status" value="1"/>
</dbReference>
<dbReference type="Proteomes" id="UP000184139">
    <property type="component" value="Unassembled WGS sequence"/>
</dbReference>
<gene>
    <name evidence="3" type="ORF">SAMN02745124_01020</name>
</gene>
<dbReference type="GO" id="GO:0016874">
    <property type="term" value="F:ligase activity"/>
    <property type="evidence" value="ECO:0007669"/>
    <property type="project" value="UniProtKB-KW"/>
</dbReference>
<evidence type="ECO:0000313" key="4">
    <source>
        <dbReference type="Proteomes" id="UP000184139"/>
    </source>
</evidence>
<dbReference type="PANTHER" id="PTHR43767">
    <property type="entry name" value="LONG-CHAIN-FATTY-ACID--COA LIGASE"/>
    <property type="match status" value="1"/>
</dbReference>
<dbReference type="NCBIfam" id="NF006754">
    <property type="entry name" value="PRK09274.1"/>
    <property type="match status" value="1"/>
</dbReference>
<sequence>MNNIAATLTAVARQHGEKTGLIEARSGRSLSFQRLDESARRYASFLSVNGVDEGNRVMLMVRPSADFISLAFALFHLGAPVILIDPGMGYRNVLRCIQSVRPDHLLGIPAVILLSRLFPRPFRTIRRRFSCGPAPGLGTTDVKKQAARHGSLAHPEFVPDEDSLAAIIFTTGSTGPPKGVRFEHRIFAAQLEHIRSFYNIGPGDIDQPGFPLFALFSAALGATAVIPDMDPTRPAQVDPEKFVASINRYGVTYSFGSPAIWKVVSRWCHLHKRSCPTLKTVLMAGAPVSGELVAAVAEIIAPDGKIHTPYGATESLPIVSIEGKEIIAQTWSQTKQGRGACVGQALPGIDLKVIACSDEAFASFSACRECGPDEIGEIIVKGDVVTRAYENNSYETTFAKIPDDSGFWHRMGDVGYLDEQDRLWFCGRKAHRVRSRDGILYTICCEAVINVHPDVFRSALVGVDTDRGWEIPVIIIELETSVRRRKQEVIDEVMQLVGHHPLTKRIEHILVHPSFPVDIRHNAKIFREKLKIWAQRQLRLSR</sequence>
<dbReference type="OrthoDB" id="9799237at2"/>
<keyword evidence="4" id="KW-1185">Reference proteome</keyword>
<reference evidence="3 4" key="1">
    <citation type="submission" date="2016-11" db="EMBL/GenBank/DDBJ databases">
        <authorList>
            <person name="Jaros S."/>
            <person name="Januszkiewicz K."/>
            <person name="Wedrychowicz H."/>
        </authorList>
    </citation>
    <scope>NUCLEOTIDE SEQUENCE [LARGE SCALE GENOMIC DNA]</scope>
    <source>
        <strain evidence="3 4">DSM 9705</strain>
    </source>
</reference>
<dbReference type="InterPro" id="IPR000873">
    <property type="entry name" value="AMP-dep_synth/lig_dom"/>
</dbReference>
<proteinExistence type="predicted"/>
<feature type="transmembrane region" description="Helical" evidence="1">
    <location>
        <begin position="65"/>
        <end position="84"/>
    </location>
</feature>
<evidence type="ECO:0000259" key="2">
    <source>
        <dbReference type="Pfam" id="PF00501"/>
    </source>
</evidence>
<dbReference type="STRING" id="1121409.SAMN02745124_01020"/>
<protein>
    <submittedName>
        <fullName evidence="3">Acyl-CoA synthetase (AMP-forming)/AMP-acid ligase II</fullName>
    </submittedName>
</protein>
<feature type="domain" description="AMP-dependent synthetase/ligase" evidence="2">
    <location>
        <begin position="10"/>
        <end position="389"/>
    </location>
</feature>
<keyword evidence="1" id="KW-0472">Membrane</keyword>
<dbReference type="InterPro" id="IPR050237">
    <property type="entry name" value="ATP-dep_AMP-bd_enzyme"/>
</dbReference>
<dbReference type="AlphaFoldDB" id="A0A1M5U6H5"/>
<dbReference type="SUPFAM" id="SSF56801">
    <property type="entry name" value="Acetyl-CoA synthetase-like"/>
    <property type="match status" value="1"/>
</dbReference>